<dbReference type="InterPro" id="IPR036397">
    <property type="entry name" value="RNaseH_sf"/>
</dbReference>
<comment type="caution">
    <text evidence="2">The sequence shown here is derived from an EMBL/GenBank/DDBJ whole genome shotgun (WGS) entry which is preliminary data.</text>
</comment>
<evidence type="ECO:0000313" key="2">
    <source>
        <dbReference type="EMBL" id="TMP89016.1"/>
    </source>
</evidence>
<dbReference type="InterPro" id="IPR050900">
    <property type="entry name" value="Transposase_IS3/IS150/IS904"/>
</dbReference>
<dbReference type="EMBL" id="PNCG01000001">
    <property type="protein sequence ID" value="TMP89016.1"/>
    <property type="molecule type" value="Genomic_DNA"/>
</dbReference>
<dbReference type="Pfam" id="PF00665">
    <property type="entry name" value="rve"/>
    <property type="match status" value="1"/>
</dbReference>
<protein>
    <recommendedName>
        <fullName evidence="1">Integrase catalytic domain-containing protein</fullName>
    </recommendedName>
</protein>
<accession>A0A5S3ZBB7</accession>
<evidence type="ECO:0000313" key="3">
    <source>
        <dbReference type="Proteomes" id="UP000305874"/>
    </source>
</evidence>
<sequence length="73" mass="8589">MTVATPNRYWVTDITHIRTHEGWLYLAFVLDLYSRAVMGWSMSSCMESELVTQVLLAAVWRRNPKKQVLITFR</sequence>
<dbReference type="Proteomes" id="UP000305874">
    <property type="component" value="Unassembled WGS sequence"/>
</dbReference>
<dbReference type="SUPFAM" id="SSF53098">
    <property type="entry name" value="Ribonuclease H-like"/>
    <property type="match status" value="1"/>
</dbReference>
<dbReference type="InterPro" id="IPR001584">
    <property type="entry name" value="Integrase_cat-core"/>
</dbReference>
<organism evidence="2 3">
    <name type="scientific">Pseudoalteromonas ruthenica</name>
    <dbReference type="NCBI Taxonomy" id="151081"/>
    <lineage>
        <taxon>Bacteria</taxon>
        <taxon>Pseudomonadati</taxon>
        <taxon>Pseudomonadota</taxon>
        <taxon>Gammaproteobacteria</taxon>
        <taxon>Alteromonadales</taxon>
        <taxon>Pseudoalteromonadaceae</taxon>
        <taxon>Pseudoalteromonas</taxon>
    </lineage>
</organism>
<dbReference type="InterPro" id="IPR012337">
    <property type="entry name" value="RNaseH-like_sf"/>
</dbReference>
<dbReference type="GO" id="GO:0003676">
    <property type="term" value="F:nucleic acid binding"/>
    <property type="evidence" value="ECO:0007669"/>
    <property type="project" value="InterPro"/>
</dbReference>
<dbReference type="GO" id="GO:0015074">
    <property type="term" value="P:DNA integration"/>
    <property type="evidence" value="ECO:0007669"/>
    <property type="project" value="InterPro"/>
</dbReference>
<dbReference type="AlphaFoldDB" id="A0A5S3ZBB7"/>
<dbReference type="Gene3D" id="3.30.420.10">
    <property type="entry name" value="Ribonuclease H-like superfamily/Ribonuclease H"/>
    <property type="match status" value="1"/>
</dbReference>
<gene>
    <name evidence="2" type="ORF">CWC05_01290</name>
</gene>
<reference evidence="2 3" key="1">
    <citation type="submission" date="2017-12" db="EMBL/GenBank/DDBJ databases">
        <authorList>
            <person name="Paulsen S."/>
            <person name="Gram L.K."/>
        </authorList>
    </citation>
    <scope>NUCLEOTIDE SEQUENCE [LARGE SCALE GENOMIC DNA]</scope>
    <source>
        <strain evidence="2 3">S2897</strain>
    </source>
</reference>
<feature type="domain" description="Integrase catalytic" evidence="1">
    <location>
        <begin position="2"/>
        <end position="73"/>
    </location>
</feature>
<reference evidence="3" key="2">
    <citation type="submission" date="2019-06" db="EMBL/GenBank/DDBJ databases">
        <title>Co-occurence of chitin degradation, pigmentation and bioactivity in marine Pseudoalteromonas.</title>
        <authorList>
            <person name="Sonnenschein E.C."/>
            <person name="Bech P.K."/>
        </authorList>
    </citation>
    <scope>NUCLEOTIDE SEQUENCE [LARGE SCALE GENOMIC DNA]</scope>
    <source>
        <strain evidence="3">S2897</strain>
    </source>
</reference>
<dbReference type="PANTHER" id="PTHR46889:SF4">
    <property type="entry name" value="TRANSPOSASE INSO FOR INSERTION SEQUENCE ELEMENT IS911B-RELATED"/>
    <property type="match status" value="1"/>
</dbReference>
<name>A0A5S3ZBB7_9GAMM</name>
<proteinExistence type="predicted"/>
<evidence type="ECO:0000259" key="1">
    <source>
        <dbReference type="PROSITE" id="PS50994"/>
    </source>
</evidence>
<dbReference type="PROSITE" id="PS50994">
    <property type="entry name" value="INTEGRASE"/>
    <property type="match status" value="1"/>
</dbReference>
<dbReference type="PANTHER" id="PTHR46889">
    <property type="entry name" value="TRANSPOSASE INSF FOR INSERTION SEQUENCE IS3B-RELATED"/>
    <property type="match status" value="1"/>
</dbReference>